<evidence type="ECO:0000313" key="2">
    <source>
        <dbReference type="Proteomes" id="UP000335636"/>
    </source>
</evidence>
<organism evidence="1 2">
    <name type="scientific">Marmota monax</name>
    <name type="common">Woodchuck</name>
    <dbReference type="NCBI Taxonomy" id="9995"/>
    <lineage>
        <taxon>Eukaryota</taxon>
        <taxon>Metazoa</taxon>
        <taxon>Chordata</taxon>
        <taxon>Craniata</taxon>
        <taxon>Vertebrata</taxon>
        <taxon>Euteleostomi</taxon>
        <taxon>Mammalia</taxon>
        <taxon>Eutheria</taxon>
        <taxon>Euarchontoglires</taxon>
        <taxon>Glires</taxon>
        <taxon>Rodentia</taxon>
        <taxon>Sciuromorpha</taxon>
        <taxon>Sciuridae</taxon>
        <taxon>Xerinae</taxon>
        <taxon>Marmotini</taxon>
        <taxon>Marmota</taxon>
    </lineage>
</organism>
<gene>
    <name evidence="1" type="ORF">MONAX_5E010817</name>
</gene>
<dbReference type="EMBL" id="CABDUW010001436">
    <property type="protein sequence ID" value="VTJ81497.1"/>
    <property type="molecule type" value="Genomic_DNA"/>
</dbReference>
<feature type="non-terminal residue" evidence="1">
    <location>
        <position position="1"/>
    </location>
</feature>
<keyword evidence="2" id="KW-1185">Reference proteome</keyword>
<dbReference type="Proteomes" id="UP000335636">
    <property type="component" value="Unassembled WGS sequence"/>
</dbReference>
<reference evidence="1" key="1">
    <citation type="submission" date="2019-04" db="EMBL/GenBank/DDBJ databases">
        <authorList>
            <person name="Alioto T."/>
            <person name="Alioto T."/>
        </authorList>
    </citation>
    <scope>NUCLEOTIDE SEQUENCE [LARGE SCALE GENOMIC DNA]</scope>
</reference>
<protein>
    <submittedName>
        <fullName evidence="1">Uncharacterized protein</fullName>
    </submittedName>
</protein>
<proteinExistence type="predicted"/>
<name>A0A5E4CHZ3_MARMO</name>
<dbReference type="AlphaFoldDB" id="A0A5E4CHZ3"/>
<comment type="caution">
    <text evidence="1">The sequence shown here is derived from an EMBL/GenBank/DDBJ whole genome shotgun (WGS) entry which is preliminary data.</text>
</comment>
<accession>A0A5E4CHZ3</accession>
<sequence>KPKNAKGCVWSCDLSTRNQNANTNKYENKKTSFVEQCKASTKDVRIIYDV</sequence>
<evidence type="ECO:0000313" key="1">
    <source>
        <dbReference type="EMBL" id="VTJ81497.1"/>
    </source>
</evidence>